<feature type="domain" description="Conjugative transposon TraM C-terminal" evidence="1">
    <location>
        <begin position="210"/>
        <end position="354"/>
    </location>
</feature>
<dbReference type="AlphaFoldDB" id="A0A9X3DD53"/>
<evidence type="ECO:0000313" key="3">
    <source>
        <dbReference type="Proteomes" id="UP001142592"/>
    </source>
</evidence>
<dbReference type="InterPro" id="IPR055407">
    <property type="entry name" value="TraM_C"/>
</dbReference>
<comment type="caution">
    <text evidence="2">The sequence shown here is derived from an EMBL/GenBank/DDBJ whole genome shotgun (WGS) entry which is preliminary data.</text>
</comment>
<name>A0A9X3DD53_9SPHI</name>
<gene>
    <name evidence="2" type="primary">traM</name>
    <name evidence="2" type="ORF">OQZ29_09575</name>
</gene>
<reference evidence="2" key="1">
    <citation type="submission" date="2022-11" db="EMBL/GenBank/DDBJ databases">
        <authorList>
            <person name="Graham C."/>
            <person name="Newman J.D."/>
        </authorList>
    </citation>
    <scope>NUCLEOTIDE SEQUENCE</scope>
    <source>
        <strain evidence="2">DSM 19486</strain>
    </source>
</reference>
<evidence type="ECO:0000259" key="1">
    <source>
        <dbReference type="Pfam" id="PF12508"/>
    </source>
</evidence>
<sequence>MNGQIADISDQVRDRGLSGKLDAYRDRYKASDGYSGINPISEELIRDTVLRSNYSDAEKRSLDSIASSLKSSAGGYRIRDDPGRFAGSDVPLAGNASRVNIKDYHATMNAQDKQMVKALSDLAAARKSVDRVDQKDRIIAQSAADPMEIFRKQMSYMDSVSKQSDPAFQEESRRKAESLGLKQLQESADRKLLRVKPSVDIQGKASLQVKGLVDQDITAFAGSRIRIRLMEDMMVGEVKVPSGSFLYAVVNGFSDQRIKLSIFSVQYAGKILPVKLEVYDLDGLAGLYVPSSFFREFSKNIGGESIQGVSVSSASGQQFLMSTVDRLFQSTSSAISGLIKKNRAKIKYSTYVLLIDAAGLQ</sequence>
<dbReference type="EMBL" id="JAPJUH010000003">
    <property type="protein sequence ID" value="MCX3264995.1"/>
    <property type="molecule type" value="Genomic_DNA"/>
</dbReference>
<evidence type="ECO:0000313" key="2">
    <source>
        <dbReference type="EMBL" id="MCX3264995.1"/>
    </source>
</evidence>
<keyword evidence="3" id="KW-1185">Reference proteome</keyword>
<proteinExistence type="predicted"/>
<protein>
    <submittedName>
        <fullName evidence="2">Conjugative transposon protein TraM</fullName>
    </submittedName>
</protein>
<dbReference type="Pfam" id="PF12508">
    <property type="entry name" value="Transposon_TraM"/>
    <property type="match status" value="1"/>
</dbReference>
<dbReference type="RefSeq" id="WP_266269046.1">
    <property type="nucleotide sequence ID" value="NZ_JAPJUH010000003.1"/>
</dbReference>
<accession>A0A9X3DD53</accession>
<dbReference type="Proteomes" id="UP001142592">
    <property type="component" value="Unassembled WGS sequence"/>
</dbReference>
<organism evidence="2 3">
    <name type="scientific">Pedobacter agri</name>
    <dbReference type="NCBI Taxonomy" id="454586"/>
    <lineage>
        <taxon>Bacteria</taxon>
        <taxon>Pseudomonadati</taxon>
        <taxon>Bacteroidota</taxon>
        <taxon>Sphingobacteriia</taxon>
        <taxon>Sphingobacteriales</taxon>
        <taxon>Sphingobacteriaceae</taxon>
        <taxon>Pedobacter</taxon>
    </lineage>
</organism>